<dbReference type="RefSeq" id="XP_043057357.1">
    <property type="nucleotide sequence ID" value="XM_043206178.1"/>
</dbReference>
<dbReference type="Pfam" id="PF07534">
    <property type="entry name" value="TLD"/>
    <property type="match status" value="1"/>
</dbReference>
<organism evidence="2 3">
    <name type="scientific">Pichia angusta</name>
    <name type="common">Yeast</name>
    <name type="synonym">Hansenula polymorpha</name>
    <dbReference type="NCBI Taxonomy" id="870730"/>
    <lineage>
        <taxon>Eukaryota</taxon>
        <taxon>Fungi</taxon>
        <taxon>Dikarya</taxon>
        <taxon>Ascomycota</taxon>
        <taxon>Saccharomycotina</taxon>
        <taxon>Pichiomycetes</taxon>
        <taxon>Pichiales</taxon>
        <taxon>Pichiaceae</taxon>
        <taxon>Ogataea</taxon>
    </lineage>
</organism>
<feature type="domain" description="TLDc" evidence="1">
    <location>
        <begin position="303"/>
        <end position="530"/>
    </location>
</feature>
<dbReference type="GeneID" id="66129427"/>
<evidence type="ECO:0000313" key="3">
    <source>
        <dbReference type="Proteomes" id="UP001196530"/>
    </source>
</evidence>
<protein>
    <recommendedName>
        <fullName evidence="1">TLDc domain-containing protein</fullName>
    </recommendedName>
</protein>
<dbReference type="InterPro" id="IPR006571">
    <property type="entry name" value="TLDc_dom"/>
</dbReference>
<evidence type="ECO:0000313" key="2">
    <source>
        <dbReference type="EMBL" id="KAG7815777.1"/>
    </source>
</evidence>
<evidence type="ECO:0000259" key="1">
    <source>
        <dbReference type="PROSITE" id="PS51886"/>
    </source>
</evidence>
<comment type="caution">
    <text evidence="2">The sequence shown here is derived from an EMBL/GenBank/DDBJ whole genome shotgun (WGS) entry which is preliminary data.</text>
</comment>
<dbReference type="SMART" id="SM00584">
    <property type="entry name" value="TLDc"/>
    <property type="match status" value="1"/>
</dbReference>
<gene>
    <name evidence="2" type="ORF">KL928_005376</name>
</gene>
<reference evidence="2" key="1">
    <citation type="journal article" date="2021" name="G3 (Bethesda)">
        <title>Genomic diversity, chromosomal rearrangements, and interspecies hybridization in the ogataea polymorpha species complex.</title>
        <authorList>
            <person name="Hanson S.J."/>
            <person name="Cinneide E.O."/>
            <person name="Salzberg L.I."/>
            <person name="Wolfe K.H."/>
            <person name="McGowan J."/>
            <person name="Fitzpatrick D.A."/>
            <person name="Matlin K."/>
        </authorList>
    </citation>
    <scope>NUCLEOTIDE SEQUENCE</scope>
    <source>
        <strain evidence="2">61-244</strain>
    </source>
</reference>
<name>A0AAN6DAS6_PICAN</name>
<dbReference type="PROSITE" id="PS51886">
    <property type="entry name" value="TLDC"/>
    <property type="match status" value="1"/>
</dbReference>
<sequence length="582" mass="65576">MGQSSSTESQETAKFTNGKLSRGELENAFIREAARCFQPIELISLRDNLGLEELQGSTVISTKHITNIIQLPDTPATQDIIRCICFLARFPNYRTGPDLNVAGVLKVLTILNPEKFAQLFGNTRYFLMLIFLALSFDSRHEPDPDKSEKIASSNDLVDVVYLQDKIQWMLIPQVQSFDGIEFSQYPLPASKLLRVLTLLLYVAPISLEVNRSQPLGKQLQFDDLGWLEYEKKAMNLLRSFDLDLTSSNYTSKKVTFSTFEKIIGTSYSNGTMPNLLVPLHHLLDSLLYSTRTTLHNIEFADSRILTHPMLSQLATILPDELVFTRLKKLFVGAESGFSMRSMESKVFKWNAPTILLVSGKLIEMQPSSGPVPKNKKYAAFLTEYPRFHASNNKSPKPPSADDDTYTFMVYLQKPWRISNSECFGDEHSFIAQLSPRQILYPSSAYAHNYAYFSTLGGGLGFGSKPPLIKNNVRIFKPGEVSLTIEAAMEIASFRHLAVPGTYKTGSIFPHNVPEFEISINITNLEVWGCGSQKELEEQKKLWEWENREAEARKKLNAMHWDDGRALLEMAGMIGKHQSGGSV</sequence>
<dbReference type="AlphaFoldDB" id="A0AAN6DAS6"/>
<dbReference type="Proteomes" id="UP001196530">
    <property type="component" value="Unassembled WGS sequence"/>
</dbReference>
<accession>A0AAN6DAS6</accession>
<proteinExistence type="predicted"/>
<dbReference type="EMBL" id="JAHLUX010000014">
    <property type="protein sequence ID" value="KAG7815777.1"/>
    <property type="molecule type" value="Genomic_DNA"/>
</dbReference>